<evidence type="ECO:0000256" key="1">
    <source>
        <dbReference type="ARBA" id="ARBA00023002"/>
    </source>
</evidence>
<evidence type="ECO:0000256" key="2">
    <source>
        <dbReference type="ARBA" id="ARBA00023063"/>
    </source>
</evidence>
<protein>
    <submittedName>
        <fullName evidence="4">Nitrite reductase (NAD(P)H) small subunit</fullName>
    </submittedName>
</protein>
<dbReference type="PROSITE" id="PS51300">
    <property type="entry name" value="NIRD"/>
    <property type="match status" value="1"/>
</dbReference>
<evidence type="ECO:0000313" key="5">
    <source>
        <dbReference type="Proteomes" id="UP001049518"/>
    </source>
</evidence>
<dbReference type="InterPro" id="IPR012748">
    <property type="entry name" value="Rieske-like_NirD"/>
</dbReference>
<dbReference type="Gene3D" id="2.102.10.10">
    <property type="entry name" value="Rieske [2Fe-2S] iron-sulphur domain"/>
    <property type="match status" value="1"/>
</dbReference>
<keyword evidence="5" id="KW-1185">Reference proteome</keyword>
<proteinExistence type="predicted"/>
<name>A0ABX8R3R4_9ACTN</name>
<evidence type="ECO:0000313" key="4">
    <source>
        <dbReference type="EMBL" id="QXJ25670.1"/>
    </source>
</evidence>
<dbReference type="EMBL" id="CP059572">
    <property type="protein sequence ID" value="QXJ25670.1"/>
    <property type="molecule type" value="Genomic_DNA"/>
</dbReference>
<dbReference type="Proteomes" id="UP001049518">
    <property type="component" value="Chromosome"/>
</dbReference>
<evidence type="ECO:0000259" key="3">
    <source>
        <dbReference type="Pfam" id="PF13806"/>
    </source>
</evidence>
<sequence>MRIGSWTTKETRPRGPRWRTACRWSLFRTFEGELFATPDLGLFSDAYVISRGILGTRGTVPAVASPMFKRVCDSRTGCCLGEPALPTFVIRRVPDGDRVEVALPYEDRE</sequence>
<keyword evidence="1" id="KW-0560">Oxidoreductase</keyword>
<dbReference type="SUPFAM" id="SSF50022">
    <property type="entry name" value="ISP domain"/>
    <property type="match status" value="1"/>
</dbReference>
<accession>A0ABX8R3R4</accession>
<dbReference type="Pfam" id="PF13806">
    <property type="entry name" value="Rieske_2"/>
    <property type="match status" value="1"/>
</dbReference>
<keyword evidence="2" id="KW-0534">Nitrate assimilation</keyword>
<feature type="domain" description="Rieske-like [2Fe-2S]" evidence="3">
    <location>
        <begin position="26"/>
        <end position="101"/>
    </location>
</feature>
<dbReference type="InterPro" id="IPR036922">
    <property type="entry name" value="Rieske_2Fe-2S_sf"/>
</dbReference>
<reference evidence="4" key="1">
    <citation type="submission" date="2020-07" db="EMBL/GenBank/DDBJ databases">
        <authorList>
            <person name="Tarantini F.S."/>
            <person name="Hong K.W."/>
            <person name="Chan K.G."/>
        </authorList>
    </citation>
    <scope>NUCLEOTIDE SEQUENCE</scope>
    <source>
        <strain evidence="4">32-07</strain>
    </source>
</reference>
<dbReference type="RefSeq" id="WP_231331808.1">
    <property type="nucleotide sequence ID" value="NZ_CP059572.1"/>
</dbReference>
<gene>
    <name evidence="4" type="ORF">AGRA3207_007195</name>
</gene>
<organism evidence="4 5">
    <name type="scientific">Actinomadura graeca</name>
    <dbReference type="NCBI Taxonomy" id="2750812"/>
    <lineage>
        <taxon>Bacteria</taxon>
        <taxon>Bacillati</taxon>
        <taxon>Actinomycetota</taxon>
        <taxon>Actinomycetes</taxon>
        <taxon>Streptosporangiales</taxon>
        <taxon>Thermomonosporaceae</taxon>
        <taxon>Actinomadura</taxon>
    </lineage>
</organism>